<dbReference type="Pfam" id="PF00063">
    <property type="entry name" value="Myosin_head"/>
    <property type="match status" value="2"/>
</dbReference>
<evidence type="ECO:0000256" key="6">
    <source>
        <dbReference type="ARBA" id="ARBA00022833"/>
    </source>
</evidence>
<dbReference type="GO" id="GO:0001726">
    <property type="term" value="C:ruffle"/>
    <property type="evidence" value="ECO:0007669"/>
    <property type="project" value="TreeGrafter"/>
</dbReference>
<dbReference type="InterPro" id="IPR027417">
    <property type="entry name" value="P-loop_NTPase"/>
</dbReference>
<comment type="similarity">
    <text evidence="2 11">Belongs to the TRAFAC class myosin-kinesin ATPase superfamily. Myosin family.</text>
</comment>
<keyword evidence="18" id="KW-1185">Reference proteome</keyword>
<dbReference type="Gene3D" id="3.40.850.10">
    <property type="entry name" value="Kinesin motor domain"/>
    <property type="match status" value="2"/>
</dbReference>
<dbReference type="PROSITE" id="PS50081">
    <property type="entry name" value="ZF_DAG_PE_2"/>
    <property type="match status" value="1"/>
</dbReference>
<name>A0A8C5CFU4_GADMO</name>
<dbReference type="GO" id="GO:0016459">
    <property type="term" value="C:myosin complex"/>
    <property type="evidence" value="ECO:0007669"/>
    <property type="project" value="UniProtKB-KW"/>
</dbReference>
<comment type="subcellular location">
    <subcellularLocation>
        <location evidence="1">Cytoplasm</location>
    </subcellularLocation>
</comment>
<dbReference type="GO" id="GO:0005096">
    <property type="term" value="F:GTPase activator activity"/>
    <property type="evidence" value="ECO:0007669"/>
    <property type="project" value="InterPro"/>
</dbReference>
<dbReference type="GO" id="GO:0000146">
    <property type="term" value="F:microfilament motor activity"/>
    <property type="evidence" value="ECO:0007669"/>
    <property type="project" value="InterPro"/>
</dbReference>
<evidence type="ECO:0000256" key="2">
    <source>
        <dbReference type="ARBA" id="ARBA00008314"/>
    </source>
</evidence>
<dbReference type="Gene3D" id="1.20.58.530">
    <property type="match status" value="2"/>
</dbReference>
<dbReference type="Pfam" id="PF00788">
    <property type="entry name" value="RA"/>
    <property type="match status" value="1"/>
</dbReference>
<dbReference type="InterPro" id="IPR008936">
    <property type="entry name" value="Rho_GTPase_activation_prot"/>
</dbReference>
<keyword evidence="8" id="KW-0175">Coiled coil</keyword>
<dbReference type="InterPro" id="IPR046987">
    <property type="entry name" value="Myo9"/>
</dbReference>
<dbReference type="Gene3D" id="1.10.10.820">
    <property type="match status" value="1"/>
</dbReference>
<proteinExistence type="inferred from homology"/>
<feature type="binding site" evidence="11">
    <location>
        <begin position="219"/>
        <end position="226"/>
    </location>
    <ligand>
        <name>ATP</name>
        <dbReference type="ChEBI" id="CHEBI:30616"/>
    </ligand>
</feature>
<dbReference type="PROSITE" id="PS50200">
    <property type="entry name" value="RA"/>
    <property type="match status" value="1"/>
</dbReference>
<dbReference type="GO" id="GO:0072673">
    <property type="term" value="P:lamellipodium morphogenesis"/>
    <property type="evidence" value="ECO:0007669"/>
    <property type="project" value="TreeGrafter"/>
</dbReference>
<evidence type="ECO:0000256" key="9">
    <source>
        <dbReference type="ARBA" id="ARBA00023123"/>
    </source>
</evidence>
<dbReference type="PROSITE" id="PS50238">
    <property type="entry name" value="RHOGAP"/>
    <property type="match status" value="1"/>
</dbReference>
<dbReference type="Gene3D" id="3.30.60.20">
    <property type="match status" value="1"/>
</dbReference>
<evidence type="ECO:0000259" key="14">
    <source>
        <dbReference type="PROSITE" id="PS50200"/>
    </source>
</evidence>
<dbReference type="PROSITE" id="PS51456">
    <property type="entry name" value="MYOSIN_MOTOR"/>
    <property type="match status" value="1"/>
</dbReference>
<evidence type="ECO:0000256" key="3">
    <source>
        <dbReference type="ARBA" id="ARBA00022490"/>
    </source>
</evidence>
<evidence type="ECO:0000256" key="5">
    <source>
        <dbReference type="ARBA" id="ARBA00022741"/>
    </source>
</evidence>
<feature type="region of interest" description="Actin-binding" evidence="11">
    <location>
        <begin position="775"/>
        <end position="797"/>
    </location>
</feature>
<dbReference type="InterPro" id="IPR036961">
    <property type="entry name" value="Kinesin_motor_dom_sf"/>
</dbReference>
<dbReference type="InterPro" id="IPR029071">
    <property type="entry name" value="Ubiquitin-like_domsf"/>
</dbReference>
<dbReference type="PROSITE" id="PS00479">
    <property type="entry name" value="ZF_DAG_PE_1"/>
    <property type="match status" value="1"/>
</dbReference>
<feature type="domain" description="Phorbol-ester/DAG-type" evidence="13">
    <location>
        <begin position="1023"/>
        <end position="1072"/>
    </location>
</feature>
<dbReference type="Gene3D" id="1.20.5.4820">
    <property type="match status" value="1"/>
</dbReference>
<evidence type="ECO:0000256" key="10">
    <source>
        <dbReference type="ARBA" id="ARBA00023175"/>
    </source>
</evidence>
<dbReference type="GeneTree" id="ENSGT00940000156845"/>
<dbReference type="Pfam" id="PF00130">
    <property type="entry name" value="C1_1"/>
    <property type="match status" value="1"/>
</dbReference>
<feature type="domain" description="Rho-GAP" evidence="15">
    <location>
        <begin position="1091"/>
        <end position="1279"/>
    </location>
</feature>
<feature type="region of interest" description="Disordered" evidence="12">
    <location>
        <begin position="1337"/>
        <end position="1366"/>
    </location>
</feature>
<keyword evidence="5 11" id="KW-0547">Nucleotide-binding</keyword>
<reference evidence="17" key="1">
    <citation type="submission" date="2025-08" db="UniProtKB">
        <authorList>
            <consortium name="Ensembl"/>
        </authorList>
    </citation>
    <scope>IDENTIFICATION</scope>
</reference>
<evidence type="ECO:0000259" key="15">
    <source>
        <dbReference type="PROSITE" id="PS50238"/>
    </source>
</evidence>
<evidence type="ECO:0000259" key="13">
    <source>
        <dbReference type="PROSITE" id="PS50081"/>
    </source>
</evidence>
<dbReference type="PANTHER" id="PTHR46184:SF2">
    <property type="entry name" value="UNCONVENTIONAL MYOSIN-IXB"/>
    <property type="match status" value="1"/>
</dbReference>
<dbReference type="SMART" id="SM00242">
    <property type="entry name" value="MYSc"/>
    <property type="match status" value="1"/>
</dbReference>
<dbReference type="GO" id="GO:0005524">
    <property type="term" value="F:ATP binding"/>
    <property type="evidence" value="ECO:0007669"/>
    <property type="project" value="UniProtKB-UniRule"/>
</dbReference>
<dbReference type="Ensembl" id="ENSGMOT00000067276.1">
    <property type="protein sequence ID" value="ENSGMOP00000059574.1"/>
    <property type="gene ID" value="ENSGMOG00000012516.2"/>
</dbReference>
<evidence type="ECO:0000256" key="4">
    <source>
        <dbReference type="ARBA" id="ARBA00022723"/>
    </source>
</evidence>
<dbReference type="GO" id="GO:0046872">
    <property type="term" value="F:metal ion binding"/>
    <property type="evidence" value="ECO:0007669"/>
    <property type="project" value="UniProtKB-KW"/>
</dbReference>
<keyword evidence="4" id="KW-0479">Metal-binding</keyword>
<feature type="domain" description="Ras-associating" evidence="14">
    <location>
        <begin position="16"/>
        <end position="114"/>
    </location>
</feature>
<dbReference type="SUPFAM" id="SSF54236">
    <property type="entry name" value="Ubiquitin-like"/>
    <property type="match status" value="1"/>
</dbReference>
<sequence length="1366" mass="155540">MSSLQGAQTSGPGDHPSHVIQIYPRLKQVTAQCLTLQVTAAQTTAAVIQHAVATLGIDTQRSYSLLELKESDGEETVLEDGEHPVNRYFLWPPETHRWHPKSKGYYFILQPLLQEGEAWLEELVEDYDDLCRLPELSEDALLQTLRKRFYKKKIYTYASSILVAVNPFKFLPCYYNPKYVMMYENQPLGKLSPHIFAVANVAYHAMLNRRLDQCIVISGESGSGKTESSSYLVHCLTALSQKRYASGVVRTLLGAGPVLEAFGNATTAQNNNSSRFGKFVQLNYLESGVIRGAIIEKYLLEKSRLVCRDTSERNYHVFYYLLIGASKEERKEFSLLQPQEYNYLQQEDLSIEGEEKLRHEYKRLHQAMEMVGFLASTKKLIFSILSAILYLGNVTYTVSEEGEVIKVGPDDVLSTLSDLLKVKQELLVNALTQRRAVVSNDTLVLPYMLKEATTARDSMAKSLYSALFDWIVLHINHTLLNRRDMEESVSCLSIGILDIFGFENFQTNSFEQFCINYTNEKLHHYFSQYVFNRQQEEYLSEGISWSTIAYGDNEGVINMFSKKPTGFFHLLDEESNLPQATDGTLLDKLKQHHKDNPLFVGTAVMEPAFVIQHFAGRVKYQIKDFRVKNTDHMRPDVVLLLRGSERAFLRQLVCSSPAALFRWGVLRATIRITAAFRALARRGAQTGRPTRPSGPQGAWEIPLGALGQCVFLFYFPCRRNRSGRQKQIIPKKLMDSHSLKHIVALTVNGRTSQLVLHPHQRKKPPSISAQFQASLCNLLDSVGKAEPFFIRCIRSNAEKREMYFDEALVLHQIKYSGMLEMVRIQKAGFGAKYTFEEFVKKFWVLMPKGAAATSEDITKLFQNMGVDQSTYQMGKTKVFLKESQRQRLQETLNKEVMRSVVILQRWFRCCLIRMHFLNKKDAALLIQVYRPREPHSVSGRVASEEHSHCLLLPLYWLTSIPKDLLKGYHNKVNRLASPHRLSEVTLVVNLFQSMLDGFIRGLVKQEEAEPVKVGDRQMENPLDHMFSTYQVNIMQSCDLCGSYIWGMEKAYMCSACKLICHKKCLAKIITDCLTRCARKDSSTSGSLHFGVDVSVLSSPAQPVPQVLEMLLVYVEMNGLDTEGIYRKSGSACRARELHQILETNPETASLENYPIHTITGLVKRWLRELPEPLMTFNLYNDFLHAAELPEKSERIRAIYQKVDELPESNYSTLERLIFHLVKVAKEEVHNRMTASSLAIVFAPCIMRSPDADDPFLGMKDVNKTTQCVEVLIMEQFRRYTEKMQNIKELEYAETLAIHQLQLKSSEYICVCVCVCACVCGASREDLACTLPDLEQETSDDNLDNQWSVSSDSLGSDRLGSLDSEGQ</sequence>
<keyword evidence="6" id="KW-0862">Zinc</keyword>
<dbReference type="SUPFAM" id="SSF52540">
    <property type="entry name" value="P-loop containing nucleoside triphosphate hydrolases"/>
    <property type="match status" value="1"/>
</dbReference>
<dbReference type="GO" id="GO:0005884">
    <property type="term" value="C:actin filament"/>
    <property type="evidence" value="ECO:0007669"/>
    <property type="project" value="TreeGrafter"/>
</dbReference>
<dbReference type="Proteomes" id="UP000694546">
    <property type="component" value="Chromosome 8"/>
</dbReference>
<dbReference type="GO" id="GO:0016887">
    <property type="term" value="F:ATP hydrolysis activity"/>
    <property type="evidence" value="ECO:0007669"/>
    <property type="project" value="TreeGrafter"/>
</dbReference>
<dbReference type="InterPro" id="IPR000159">
    <property type="entry name" value="RA_dom"/>
</dbReference>
<evidence type="ECO:0000256" key="1">
    <source>
        <dbReference type="ARBA" id="ARBA00004496"/>
    </source>
</evidence>
<evidence type="ECO:0000256" key="8">
    <source>
        <dbReference type="ARBA" id="ARBA00023054"/>
    </source>
</evidence>
<dbReference type="InterPro" id="IPR002219">
    <property type="entry name" value="PKC_DAG/PE"/>
</dbReference>
<dbReference type="SMART" id="SM00314">
    <property type="entry name" value="RA"/>
    <property type="match status" value="1"/>
</dbReference>
<dbReference type="Gene3D" id="1.20.120.720">
    <property type="entry name" value="Myosin VI head, motor domain, U50 subdomain"/>
    <property type="match status" value="1"/>
</dbReference>
<dbReference type="SMART" id="SM00324">
    <property type="entry name" value="RhoGAP"/>
    <property type="match status" value="1"/>
</dbReference>
<dbReference type="Pfam" id="PF00620">
    <property type="entry name" value="RhoGAP"/>
    <property type="match status" value="1"/>
</dbReference>
<dbReference type="Gene3D" id="1.10.555.10">
    <property type="entry name" value="Rho GTPase activation protein"/>
    <property type="match status" value="1"/>
</dbReference>
<accession>A0A8C5CFU4</accession>
<feature type="domain" description="Myosin motor" evidence="16">
    <location>
        <begin position="125"/>
        <end position="893"/>
    </location>
</feature>
<protein>
    <recommendedName>
        <fullName evidence="19">Myosin IXb</fullName>
    </recommendedName>
</protein>
<dbReference type="GO" id="GO:0030027">
    <property type="term" value="C:lamellipodium"/>
    <property type="evidence" value="ECO:0007669"/>
    <property type="project" value="TreeGrafter"/>
</dbReference>
<keyword evidence="7 11" id="KW-0067">ATP-binding</keyword>
<keyword evidence="3" id="KW-0963">Cytoplasm</keyword>
<organism evidence="17 18">
    <name type="scientific">Gadus morhua</name>
    <name type="common">Atlantic cod</name>
    <dbReference type="NCBI Taxonomy" id="8049"/>
    <lineage>
        <taxon>Eukaryota</taxon>
        <taxon>Metazoa</taxon>
        <taxon>Chordata</taxon>
        <taxon>Craniata</taxon>
        <taxon>Vertebrata</taxon>
        <taxon>Euteleostomi</taxon>
        <taxon>Actinopterygii</taxon>
        <taxon>Neopterygii</taxon>
        <taxon>Teleostei</taxon>
        <taxon>Neoteleostei</taxon>
        <taxon>Acanthomorphata</taxon>
        <taxon>Zeiogadaria</taxon>
        <taxon>Gadariae</taxon>
        <taxon>Gadiformes</taxon>
        <taxon>Gadoidei</taxon>
        <taxon>Gadidae</taxon>
        <taxon>Gadus</taxon>
    </lineage>
</organism>
<evidence type="ECO:0000259" key="16">
    <source>
        <dbReference type="PROSITE" id="PS51456"/>
    </source>
</evidence>
<evidence type="ECO:0000313" key="18">
    <source>
        <dbReference type="Proteomes" id="UP000694546"/>
    </source>
</evidence>
<dbReference type="GO" id="GO:0030048">
    <property type="term" value="P:actin filament-based movement"/>
    <property type="evidence" value="ECO:0007669"/>
    <property type="project" value="TreeGrafter"/>
</dbReference>
<keyword evidence="9 11" id="KW-0518">Myosin</keyword>
<dbReference type="InterPro" id="IPR001609">
    <property type="entry name" value="Myosin_head_motor_dom-like"/>
</dbReference>
<dbReference type="PANTHER" id="PTHR46184">
    <property type="entry name" value="UNCONVENTIONAL MYOSIN-IXB-LIKE PROTEIN"/>
    <property type="match status" value="1"/>
</dbReference>
<dbReference type="GO" id="GO:0005737">
    <property type="term" value="C:cytoplasm"/>
    <property type="evidence" value="ECO:0007669"/>
    <property type="project" value="UniProtKB-SubCell"/>
</dbReference>
<dbReference type="SMART" id="SM00109">
    <property type="entry name" value="C1"/>
    <property type="match status" value="1"/>
</dbReference>
<dbReference type="SUPFAM" id="SSF57889">
    <property type="entry name" value="Cysteine-rich domain"/>
    <property type="match status" value="1"/>
</dbReference>
<dbReference type="GO" id="GO:0051015">
    <property type="term" value="F:actin filament binding"/>
    <property type="evidence" value="ECO:0007669"/>
    <property type="project" value="TreeGrafter"/>
</dbReference>
<evidence type="ECO:0008006" key="19">
    <source>
        <dbReference type="Google" id="ProtNLM"/>
    </source>
</evidence>
<reference evidence="17" key="2">
    <citation type="submission" date="2025-09" db="UniProtKB">
        <authorList>
            <consortium name="Ensembl"/>
        </authorList>
    </citation>
    <scope>IDENTIFICATION</scope>
</reference>
<dbReference type="GO" id="GO:0035556">
    <property type="term" value="P:intracellular signal transduction"/>
    <property type="evidence" value="ECO:0007669"/>
    <property type="project" value="InterPro"/>
</dbReference>
<dbReference type="InterPro" id="IPR046349">
    <property type="entry name" value="C1-like_sf"/>
</dbReference>
<feature type="compositionally biased region" description="Low complexity" evidence="12">
    <location>
        <begin position="1347"/>
        <end position="1366"/>
    </location>
</feature>
<dbReference type="PRINTS" id="PR00193">
    <property type="entry name" value="MYOSINHEAVY"/>
</dbReference>
<keyword evidence="10 11" id="KW-0505">Motor protein</keyword>
<keyword evidence="11" id="KW-0009">Actin-binding</keyword>
<evidence type="ECO:0000256" key="12">
    <source>
        <dbReference type="SAM" id="MobiDB-lite"/>
    </source>
</evidence>
<evidence type="ECO:0000256" key="7">
    <source>
        <dbReference type="ARBA" id="ARBA00022840"/>
    </source>
</evidence>
<dbReference type="SUPFAM" id="SSF48350">
    <property type="entry name" value="GTPase activation domain, GAP"/>
    <property type="match status" value="1"/>
</dbReference>
<dbReference type="InterPro" id="IPR000198">
    <property type="entry name" value="RhoGAP_dom"/>
</dbReference>
<evidence type="ECO:0000256" key="11">
    <source>
        <dbReference type="PROSITE-ProRule" id="PRU00782"/>
    </source>
</evidence>
<evidence type="ECO:0000313" key="17">
    <source>
        <dbReference type="Ensembl" id="ENSGMOP00000059574.1"/>
    </source>
</evidence>